<dbReference type="PANTHER" id="PTHR38011:SF7">
    <property type="entry name" value="2,5-DIAMINO-6-RIBOSYLAMINO-4(3H)-PYRIMIDINONE 5'-PHOSPHATE REDUCTASE"/>
    <property type="match status" value="1"/>
</dbReference>
<comment type="caution">
    <text evidence="13">The sequence shown here is derived from an EMBL/GenBank/DDBJ whole genome shotgun (WGS) entry which is preliminary data.</text>
</comment>
<comment type="catalytic activity">
    <reaction evidence="9">
        <text>5-amino-6-(5-phospho-D-ribitylamino)uracil + NADP(+) = 5-amino-6-(5-phospho-D-ribosylamino)uracil + NADPH + H(+)</text>
        <dbReference type="Rhea" id="RHEA:17845"/>
        <dbReference type="ChEBI" id="CHEBI:15378"/>
        <dbReference type="ChEBI" id="CHEBI:57783"/>
        <dbReference type="ChEBI" id="CHEBI:58349"/>
        <dbReference type="ChEBI" id="CHEBI:58421"/>
        <dbReference type="ChEBI" id="CHEBI:58453"/>
        <dbReference type="EC" id="1.1.1.193"/>
    </reaction>
</comment>
<evidence type="ECO:0000256" key="3">
    <source>
        <dbReference type="ARBA" id="ARBA00005259"/>
    </source>
</evidence>
<dbReference type="Pfam" id="PF01872">
    <property type="entry name" value="RibD_C"/>
    <property type="match status" value="1"/>
</dbReference>
<comment type="catalytic activity">
    <reaction evidence="10">
        <text>2,5-diamino-6-hydroxy-4-(5-phosphoribosylamino)-pyrimidine + H2O + H(+) = 5-amino-6-(5-phospho-D-ribosylamino)uracil + NH4(+)</text>
        <dbReference type="Rhea" id="RHEA:21868"/>
        <dbReference type="ChEBI" id="CHEBI:15377"/>
        <dbReference type="ChEBI" id="CHEBI:15378"/>
        <dbReference type="ChEBI" id="CHEBI:28938"/>
        <dbReference type="ChEBI" id="CHEBI:58453"/>
        <dbReference type="ChEBI" id="CHEBI:58614"/>
        <dbReference type="EC" id="3.5.4.26"/>
    </reaction>
</comment>
<evidence type="ECO:0000259" key="12">
    <source>
        <dbReference type="PROSITE" id="PS51747"/>
    </source>
</evidence>
<comment type="function">
    <text evidence="1">Converts 2,5-diamino-6-(ribosylamino)-4(3h)-pyrimidinone 5'-phosphate into 5-amino-6-(ribosylamino)-2,4(1h,3h)-pyrimidinedione 5'-phosphate.</text>
</comment>
<evidence type="ECO:0000256" key="10">
    <source>
        <dbReference type="ARBA" id="ARBA00049886"/>
    </source>
</evidence>
<dbReference type="InterPro" id="IPR050765">
    <property type="entry name" value="Riboflavin_Biosynth_HTPR"/>
</dbReference>
<evidence type="ECO:0000313" key="13">
    <source>
        <dbReference type="EMBL" id="MDR7303577.1"/>
    </source>
</evidence>
<dbReference type="Gene3D" id="3.40.140.10">
    <property type="entry name" value="Cytidine Deaminase, domain 2"/>
    <property type="match status" value="1"/>
</dbReference>
<evidence type="ECO:0000256" key="9">
    <source>
        <dbReference type="ARBA" id="ARBA00049861"/>
    </source>
</evidence>
<evidence type="ECO:0000256" key="7">
    <source>
        <dbReference type="ARBA" id="ARBA00022857"/>
    </source>
</evidence>
<name>A0AAE3ZI07_9ACTN</name>
<keyword evidence="8 13" id="KW-0560">Oxidoreductase</keyword>
<feature type="domain" description="CMP/dCMP-type deaminase" evidence="12">
    <location>
        <begin position="266"/>
        <end position="376"/>
    </location>
</feature>
<gene>
    <name evidence="13" type="ORF">JOF55_003758</name>
</gene>
<dbReference type="InterPro" id="IPR002125">
    <property type="entry name" value="CMP_dCMP_dom"/>
</dbReference>
<dbReference type="InterPro" id="IPR016193">
    <property type="entry name" value="Cytidine_deaminase-like"/>
</dbReference>
<reference evidence="13" key="1">
    <citation type="submission" date="2023-07" db="EMBL/GenBank/DDBJ databases">
        <title>Sequencing the genomes of 1000 actinobacteria strains.</title>
        <authorList>
            <person name="Klenk H.-P."/>
        </authorList>
    </citation>
    <scope>NUCLEOTIDE SEQUENCE</scope>
    <source>
        <strain evidence="13">DSM 45977</strain>
    </source>
</reference>
<dbReference type="PROSITE" id="PS51747">
    <property type="entry name" value="CYT_DCMP_DEAMINASES_2"/>
    <property type="match status" value="1"/>
</dbReference>
<evidence type="ECO:0000313" key="14">
    <source>
        <dbReference type="Proteomes" id="UP001180845"/>
    </source>
</evidence>
<feature type="region of interest" description="Disordered" evidence="11">
    <location>
        <begin position="305"/>
        <end position="376"/>
    </location>
</feature>
<protein>
    <recommendedName>
        <fullName evidence="6">Riboflavin biosynthesis protein RibD</fullName>
        <ecNumber evidence="5">3.5.4.26</ecNumber>
    </recommendedName>
</protein>
<dbReference type="SUPFAM" id="SSF53597">
    <property type="entry name" value="Dihydrofolate reductase-like"/>
    <property type="match status" value="1"/>
</dbReference>
<evidence type="ECO:0000256" key="11">
    <source>
        <dbReference type="SAM" id="MobiDB-lite"/>
    </source>
</evidence>
<comment type="pathway">
    <text evidence="2">Cofactor biosynthesis; riboflavin biosynthesis; 5-amino-6-(D-ribitylamino)uracil from GTP: step 2/4.</text>
</comment>
<dbReference type="EMBL" id="JAVDXW010000001">
    <property type="protein sequence ID" value="MDR7303577.1"/>
    <property type="molecule type" value="Genomic_DNA"/>
</dbReference>
<dbReference type="EC" id="3.5.4.26" evidence="5"/>
<evidence type="ECO:0000256" key="1">
    <source>
        <dbReference type="ARBA" id="ARBA00002151"/>
    </source>
</evidence>
<keyword evidence="7" id="KW-0521">NADP</keyword>
<accession>A0AAE3ZI07</accession>
<sequence length="376" mass="40322">MFTLECARGQSAGIRSWLDTDHAATPGQQALTIDTETGSARILTELAQLDDTGPDRLLLSNAADFDRVDAVRAESDAILIGAATLRADNPRLLVNSAERRAHRVSRGLPEYPLKVTLTASGNLDPEAKFWHHGDRKLVYTTDAGAIKLREQLGELADIVALGTDIDFGRLLDDLGERGVARLMVEGGGHIHTALLSHGLADEIQLAIAPTLVGATQAPKFLHPAPYPGSPTRRMTLVETRTIGDVALLRYLPKGGQHSMSTTAATPQDHAWMKRAIALSRQCPPSDSAYSVGAVLVDQHGAELSRGYSRETDPKVHAEEAKADNAHLRFCGSRSGSSSGGPKRQQDIPGSPKTPGQLRLHSHSPPDCARSPHSGQR</sequence>
<dbReference type="Gene3D" id="3.40.430.10">
    <property type="entry name" value="Dihydrofolate Reductase, subunit A"/>
    <property type="match status" value="1"/>
</dbReference>
<dbReference type="Pfam" id="PF00383">
    <property type="entry name" value="dCMP_cyt_deam_1"/>
    <property type="match status" value="1"/>
</dbReference>
<comment type="similarity">
    <text evidence="4">In the C-terminal section; belongs to the HTP reductase family.</text>
</comment>
<evidence type="ECO:0000256" key="5">
    <source>
        <dbReference type="ARBA" id="ARBA00012766"/>
    </source>
</evidence>
<dbReference type="PANTHER" id="PTHR38011">
    <property type="entry name" value="DIHYDROFOLATE REDUCTASE FAMILY PROTEIN (AFU_ORTHOLOGUE AFUA_8G06820)"/>
    <property type="match status" value="1"/>
</dbReference>
<comment type="similarity">
    <text evidence="3">In the N-terminal section; belongs to the cytidine and deoxycytidylate deaminase family.</text>
</comment>
<evidence type="ECO:0000256" key="6">
    <source>
        <dbReference type="ARBA" id="ARBA00019930"/>
    </source>
</evidence>
<evidence type="ECO:0000256" key="2">
    <source>
        <dbReference type="ARBA" id="ARBA00004882"/>
    </source>
</evidence>
<organism evidence="13 14">
    <name type="scientific">Haloactinomyces albus</name>
    <dbReference type="NCBI Taxonomy" id="1352928"/>
    <lineage>
        <taxon>Bacteria</taxon>
        <taxon>Bacillati</taxon>
        <taxon>Actinomycetota</taxon>
        <taxon>Actinomycetes</taxon>
        <taxon>Actinopolysporales</taxon>
        <taxon>Actinopolysporaceae</taxon>
        <taxon>Haloactinomyces</taxon>
    </lineage>
</organism>
<feature type="compositionally biased region" description="Basic and acidic residues" evidence="11">
    <location>
        <begin position="305"/>
        <end position="326"/>
    </location>
</feature>
<feature type="compositionally biased region" description="Low complexity" evidence="11">
    <location>
        <begin position="331"/>
        <end position="340"/>
    </location>
</feature>
<dbReference type="InterPro" id="IPR002734">
    <property type="entry name" value="RibDG_C"/>
</dbReference>
<dbReference type="GO" id="GO:0008703">
    <property type="term" value="F:5-amino-6-(5-phosphoribosylamino)uracil reductase activity"/>
    <property type="evidence" value="ECO:0007669"/>
    <property type="project" value="UniProtKB-EC"/>
</dbReference>
<proteinExistence type="inferred from homology"/>
<dbReference type="Proteomes" id="UP001180845">
    <property type="component" value="Unassembled WGS sequence"/>
</dbReference>
<dbReference type="GO" id="GO:0009231">
    <property type="term" value="P:riboflavin biosynthetic process"/>
    <property type="evidence" value="ECO:0007669"/>
    <property type="project" value="InterPro"/>
</dbReference>
<evidence type="ECO:0000256" key="4">
    <source>
        <dbReference type="ARBA" id="ARBA00007417"/>
    </source>
</evidence>
<dbReference type="InterPro" id="IPR024072">
    <property type="entry name" value="DHFR-like_dom_sf"/>
</dbReference>
<evidence type="ECO:0000256" key="8">
    <source>
        <dbReference type="ARBA" id="ARBA00023002"/>
    </source>
</evidence>
<dbReference type="SUPFAM" id="SSF53927">
    <property type="entry name" value="Cytidine deaminase-like"/>
    <property type="match status" value="1"/>
</dbReference>
<keyword evidence="14" id="KW-1185">Reference proteome</keyword>
<dbReference type="AlphaFoldDB" id="A0AAE3ZI07"/>
<dbReference type="GO" id="GO:0008835">
    <property type="term" value="F:diaminohydroxyphosphoribosylaminopyrimidine deaminase activity"/>
    <property type="evidence" value="ECO:0007669"/>
    <property type="project" value="UniProtKB-EC"/>
</dbReference>